<accession>A0A1L7V8L9</accession>
<organism evidence="2 3">
    <name type="scientific">Fusarium proliferatum (strain ET1)</name>
    <name type="common">Orchid endophyte fungus</name>
    <dbReference type="NCBI Taxonomy" id="1227346"/>
    <lineage>
        <taxon>Eukaryota</taxon>
        <taxon>Fungi</taxon>
        <taxon>Dikarya</taxon>
        <taxon>Ascomycota</taxon>
        <taxon>Pezizomycotina</taxon>
        <taxon>Sordariomycetes</taxon>
        <taxon>Hypocreomycetidae</taxon>
        <taxon>Hypocreales</taxon>
        <taxon>Nectriaceae</taxon>
        <taxon>Fusarium</taxon>
        <taxon>Fusarium fujikuroi species complex</taxon>
    </lineage>
</organism>
<gene>
    <name evidence="2" type="ORF">FPRO_00001</name>
</gene>
<feature type="transmembrane region" description="Helical" evidence="1">
    <location>
        <begin position="12"/>
        <end position="37"/>
    </location>
</feature>
<evidence type="ECO:0000313" key="3">
    <source>
        <dbReference type="Proteomes" id="UP000183971"/>
    </source>
</evidence>
<dbReference type="RefSeq" id="XP_031076469.1">
    <property type="nucleotide sequence ID" value="XM_031225877.1"/>
</dbReference>
<dbReference type="AlphaFoldDB" id="A0A1L7V8L9"/>
<proteinExistence type="predicted"/>
<evidence type="ECO:0000313" key="2">
    <source>
        <dbReference type="EMBL" id="CZR35876.1"/>
    </source>
</evidence>
<comment type="caution">
    <text evidence="2">The sequence shown here is derived from an EMBL/GenBank/DDBJ whole genome shotgun (WGS) entry which is preliminary data.</text>
</comment>
<dbReference type="VEuPathDB" id="FungiDB:FPRO_00001"/>
<keyword evidence="1" id="KW-0472">Membrane</keyword>
<protein>
    <submittedName>
        <fullName evidence="2">Uncharacterized protein</fullName>
    </submittedName>
</protein>
<sequence>MPVYLALLPLPLSSLSLITLLVVLIFYTSLSLYNHSLPPLLTIFIKYNISSLRQKVSLLFKPLATFNSLFSLLIEVIYLLLK</sequence>
<keyword evidence="1" id="KW-0812">Transmembrane</keyword>
<keyword evidence="3" id="KW-1185">Reference proteome</keyword>
<evidence type="ECO:0000256" key="1">
    <source>
        <dbReference type="SAM" id="Phobius"/>
    </source>
</evidence>
<dbReference type="GeneID" id="42044891"/>
<feature type="transmembrane region" description="Helical" evidence="1">
    <location>
        <begin position="58"/>
        <end position="81"/>
    </location>
</feature>
<name>A0A1L7V8L9_FUSPR</name>
<dbReference type="Proteomes" id="UP000183971">
    <property type="component" value="Unassembled WGS sequence"/>
</dbReference>
<reference evidence="3" key="1">
    <citation type="journal article" date="2016" name="Genome Biol. Evol.">
        <title>Comparative 'omics' of the Fusarium fujikuroi species complex highlights differences in genetic potential and metabolite synthesis.</title>
        <authorList>
            <person name="Niehaus E.-M."/>
            <person name="Muensterkoetter M."/>
            <person name="Proctor R.H."/>
            <person name="Brown D.W."/>
            <person name="Sharon A."/>
            <person name="Idan Y."/>
            <person name="Oren-Young L."/>
            <person name="Sieber C.M."/>
            <person name="Novak O."/>
            <person name="Pencik A."/>
            <person name="Tarkowska D."/>
            <person name="Hromadova K."/>
            <person name="Freeman S."/>
            <person name="Maymon M."/>
            <person name="Elazar M."/>
            <person name="Youssef S.A."/>
            <person name="El-Shabrawy E.S.M."/>
            <person name="Shalaby A.B.A."/>
            <person name="Houterman P."/>
            <person name="Brock N.L."/>
            <person name="Burkhardt I."/>
            <person name="Tsavkelova E.A."/>
            <person name="Dickschat J.S."/>
            <person name="Galuszka P."/>
            <person name="Gueldener U."/>
            <person name="Tudzynski B."/>
        </authorList>
    </citation>
    <scope>NUCLEOTIDE SEQUENCE [LARGE SCALE GENOMIC DNA]</scope>
    <source>
        <strain evidence="3">ET1</strain>
    </source>
</reference>
<dbReference type="EMBL" id="FJOF01000001">
    <property type="protein sequence ID" value="CZR35876.1"/>
    <property type="molecule type" value="Genomic_DNA"/>
</dbReference>
<keyword evidence="1" id="KW-1133">Transmembrane helix</keyword>